<reference evidence="3 4" key="1">
    <citation type="submission" date="2022-11" db="EMBL/GenBank/DDBJ databases">
        <title>Viruses from the air-sea interface of a natural surface slick.</title>
        <authorList>
            <person name="Rahlff J."/>
            <person name="Holmfeldt K."/>
        </authorList>
    </citation>
    <scope>NUCLEOTIDE SEQUENCE [LARGE SCALE GENOMIC DNA]</scope>
    <source>
        <strain evidence="3 4">SMS4</strain>
    </source>
</reference>
<dbReference type="Pfam" id="PF06580">
    <property type="entry name" value="His_kinase"/>
    <property type="match status" value="1"/>
</dbReference>
<feature type="transmembrane region" description="Helical" evidence="1">
    <location>
        <begin position="148"/>
        <end position="166"/>
    </location>
</feature>
<dbReference type="RefSeq" id="WP_051220039.1">
    <property type="nucleotide sequence ID" value="NZ_JAPJDZ010000066.1"/>
</dbReference>
<comment type="caution">
    <text evidence="3">The sequence shown here is derived from an EMBL/GenBank/DDBJ whole genome shotgun (WGS) entry which is preliminary data.</text>
</comment>
<keyword evidence="1" id="KW-1133">Transmembrane helix</keyword>
<dbReference type="Proteomes" id="UP001231109">
    <property type="component" value="Unassembled WGS sequence"/>
</dbReference>
<evidence type="ECO:0000256" key="1">
    <source>
        <dbReference type="SAM" id="Phobius"/>
    </source>
</evidence>
<dbReference type="InterPro" id="IPR050640">
    <property type="entry name" value="Bact_2-comp_sensor_kinase"/>
</dbReference>
<sequence>MQFQLSVRFKQQLTAIMENQLGLIAALLLETSIRNFSVHSQSAVVFITTFLQLVLQSAPLLLAHYVAFQPSKRYAAVIWCIGFIVYPMLCFMLADMSLVYAKWTLFEMQAWLFLTIASIGFGLSQLLARSHGSRYTLFISRLFSLNSVLLLMMVVWAVMMAGIFASTDDPLRNQPLQAVIRSDTVIMNFELFMQYLWQFIVIGSTFLFVFWLNRYVLIRRILARSGVFAYVASCLISIIVMTPILCAVVLWLPLNIPEFTLIPSQDYNVFAPINFRVCFFVLAISAPIILAFERQQQDKALAEIAQRQSQTELQLLQQQVNPHFLFNTLNNLYSLTLTGSKQAPNLVLQLANLLRYTVYEGQQQRVTLSQEIRYLQDFLALQAIRSPDKCQLSTSFPDQADKWKIAPLLLITLLENAFKHGVEPSQSPCTINLNISVENGLLLMRCVNSLPDKAISHAPGIGLDNLKRRMALLYGGKHQFMAQRQGAFWCAELTMELEPC</sequence>
<feature type="transmembrane region" description="Helical" evidence="1">
    <location>
        <begin position="195"/>
        <end position="215"/>
    </location>
</feature>
<dbReference type="EMBL" id="JAPJDZ010000066">
    <property type="protein sequence ID" value="MDP5137769.1"/>
    <property type="molecule type" value="Genomic_DNA"/>
</dbReference>
<feature type="transmembrane region" description="Helical" evidence="1">
    <location>
        <begin position="273"/>
        <end position="292"/>
    </location>
</feature>
<feature type="transmembrane region" description="Helical" evidence="1">
    <location>
        <begin position="43"/>
        <end position="62"/>
    </location>
</feature>
<proteinExistence type="predicted"/>
<evidence type="ECO:0000313" key="3">
    <source>
        <dbReference type="EMBL" id="MDP5137769.1"/>
    </source>
</evidence>
<keyword evidence="3" id="KW-0808">Transferase</keyword>
<dbReference type="InterPro" id="IPR010559">
    <property type="entry name" value="Sig_transdc_His_kin_internal"/>
</dbReference>
<name>A0ABT9I311_9GAMM</name>
<dbReference type="GO" id="GO:0016301">
    <property type="term" value="F:kinase activity"/>
    <property type="evidence" value="ECO:0007669"/>
    <property type="project" value="UniProtKB-KW"/>
</dbReference>
<evidence type="ECO:0000259" key="2">
    <source>
        <dbReference type="Pfam" id="PF06580"/>
    </source>
</evidence>
<protein>
    <submittedName>
        <fullName evidence="3">Histidine kinase</fullName>
    </submittedName>
</protein>
<dbReference type="PANTHER" id="PTHR34220:SF7">
    <property type="entry name" value="SENSOR HISTIDINE KINASE YPDA"/>
    <property type="match status" value="1"/>
</dbReference>
<dbReference type="PANTHER" id="PTHR34220">
    <property type="entry name" value="SENSOR HISTIDINE KINASE YPDA"/>
    <property type="match status" value="1"/>
</dbReference>
<feature type="transmembrane region" description="Helical" evidence="1">
    <location>
        <begin position="227"/>
        <end position="253"/>
    </location>
</feature>
<keyword evidence="1" id="KW-0472">Membrane</keyword>
<organism evidence="3 4">
    <name type="scientific">Rheinheimera baltica</name>
    <dbReference type="NCBI Taxonomy" id="67576"/>
    <lineage>
        <taxon>Bacteria</taxon>
        <taxon>Pseudomonadati</taxon>
        <taxon>Pseudomonadota</taxon>
        <taxon>Gammaproteobacteria</taxon>
        <taxon>Chromatiales</taxon>
        <taxon>Chromatiaceae</taxon>
        <taxon>Rheinheimera</taxon>
    </lineage>
</organism>
<keyword evidence="3" id="KW-0418">Kinase</keyword>
<keyword evidence="1" id="KW-0812">Transmembrane</keyword>
<feature type="domain" description="Signal transduction histidine kinase internal region" evidence="2">
    <location>
        <begin position="312"/>
        <end position="389"/>
    </location>
</feature>
<feature type="transmembrane region" description="Helical" evidence="1">
    <location>
        <begin position="74"/>
        <end position="94"/>
    </location>
</feature>
<keyword evidence="4" id="KW-1185">Reference proteome</keyword>
<feature type="transmembrane region" description="Helical" evidence="1">
    <location>
        <begin position="110"/>
        <end position="128"/>
    </location>
</feature>
<evidence type="ECO:0000313" key="4">
    <source>
        <dbReference type="Proteomes" id="UP001231109"/>
    </source>
</evidence>
<accession>A0ABT9I311</accession>
<gene>
    <name evidence="3" type="ORF">ORJ04_17580</name>
</gene>